<proteinExistence type="predicted"/>
<sequence length="301" mass="33721">MATAAPGVGSHQRLWRLWHLNSGKRRREVGSVWKRRGDGSADRRWVSGTPGKAGAAVEMTGEKREPPWGLVMGCCSRAWARAGGGGLARKGVLSKKLPWARRGRRFTGMRLRRLKELRLAAGKNWSGGLARATIGLPGFEDVVSEGEGDRRDAGLTWCCRRSRGLWVPERDGWLRFCRDMPGRVDGRHKAWEGTPGGVAGPPSVLRSWGEENRILKVIQKCIELFFGVAENKEDYNRFHEAFSKNLKFGIHGDSKNKIAELLRYRSTKSDDETTSLQDYVTSMKEGQSDIYYITGESKKAM</sequence>
<dbReference type="EMBL" id="CM042881">
    <property type="protein sequence ID" value="KAI4387185.1"/>
    <property type="molecule type" value="Genomic_DNA"/>
</dbReference>
<dbReference type="Proteomes" id="UP001057402">
    <property type="component" value="Chromosome 2"/>
</dbReference>
<comment type="caution">
    <text evidence="1">The sequence shown here is derived from an EMBL/GenBank/DDBJ whole genome shotgun (WGS) entry which is preliminary data.</text>
</comment>
<evidence type="ECO:0000313" key="2">
    <source>
        <dbReference type="Proteomes" id="UP001057402"/>
    </source>
</evidence>
<organism evidence="1 2">
    <name type="scientific">Melastoma candidum</name>
    <dbReference type="NCBI Taxonomy" id="119954"/>
    <lineage>
        <taxon>Eukaryota</taxon>
        <taxon>Viridiplantae</taxon>
        <taxon>Streptophyta</taxon>
        <taxon>Embryophyta</taxon>
        <taxon>Tracheophyta</taxon>
        <taxon>Spermatophyta</taxon>
        <taxon>Magnoliopsida</taxon>
        <taxon>eudicotyledons</taxon>
        <taxon>Gunneridae</taxon>
        <taxon>Pentapetalae</taxon>
        <taxon>rosids</taxon>
        <taxon>malvids</taxon>
        <taxon>Myrtales</taxon>
        <taxon>Melastomataceae</taxon>
        <taxon>Melastomatoideae</taxon>
        <taxon>Melastomateae</taxon>
        <taxon>Melastoma</taxon>
    </lineage>
</organism>
<evidence type="ECO:0000313" key="1">
    <source>
        <dbReference type="EMBL" id="KAI4387185.1"/>
    </source>
</evidence>
<keyword evidence="2" id="KW-1185">Reference proteome</keyword>
<name>A0ACB9S8F3_9MYRT</name>
<gene>
    <name evidence="1" type="ORF">MLD38_005034</name>
</gene>
<protein>
    <submittedName>
        <fullName evidence="1">Uncharacterized protein</fullName>
    </submittedName>
</protein>
<reference evidence="2" key="1">
    <citation type="journal article" date="2023" name="Front. Plant Sci.">
        <title>Chromosomal-level genome assembly of Melastoma candidum provides insights into trichome evolution.</title>
        <authorList>
            <person name="Zhong Y."/>
            <person name="Wu W."/>
            <person name="Sun C."/>
            <person name="Zou P."/>
            <person name="Liu Y."/>
            <person name="Dai S."/>
            <person name="Zhou R."/>
        </authorList>
    </citation>
    <scope>NUCLEOTIDE SEQUENCE [LARGE SCALE GENOMIC DNA]</scope>
</reference>
<accession>A0ACB9S8F3</accession>